<dbReference type="PANTHER" id="PTHR44591">
    <property type="entry name" value="STRESS RESPONSE REGULATOR PROTEIN 1"/>
    <property type="match status" value="1"/>
</dbReference>
<organism evidence="4 5">
    <name type="scientific">Methanofollis formosanus</name>
    <dbReference type="NCBI Taxonomy" id="299308"/>
    <lineage>
        <taxon>Archaea</taxon>
        <taxon>Methanobacteriati</taxon>
        <taxon>Methanobacteriota</taxon>
        <taxon>Stenosarchaea group</taxon>
        <taxon>Methanomicrobia</taxon>
        <taxon>Methanomicrobiales</taxon>
        <taxon>Methanomicrobiaceae</taxon>
        <taxon>Methanofollis</taxon>
    </lineage>
</organism>
<proteinExistence type="predicted"/>
<evidence type="ECO:0000256" key="1">
    <source>
        <dbReference type="ARBA" id="ARBA00022553"/>
    </source>
</evidence>
<dbReference type="Proteomes" id="UP000826709">
    <property type="component" value="Chromosome"/>
</dbReference>
<evidence type="ECO:0000313" key="4">
    <source>
        <dbReference type="EMBL" id="QYZ78765.1"/>
    </source>
</evidence>
<sequence length="122" mass="13555">MRPEVLVIDDDCPILEMMRVVLDRIGYRPLLAASASDGLALLRSTRPDLLLLDVTMAPVDGWQVLDALAADPALPKVPVMLFTARPLDTAEYEHYREAVVAVLEKPIAPMELKRVLDRFFAG</sequence>
<dbReference type="InterPro" id="IPR001789">
    <property type="entry name" value="Sig_transdc_resp-reg_receiver"/>
</dbReference>
<dbReference type="PROSITE" id="PS50110">
    <property type="entry name" value="RESPONSE_REGULATORY"/>
    <property type="match status" value="1"/>
</dbReference>
<dbReference type="Pfam" id="PF00072">
    <property type="entry name" value="Response_reg"/>
    <property type="match status" value="1"/>
</dbReference>
<protein>
    <submittedName>
        <fullName evidence="4">Response regulator</fullName>
    </submittedName>
</protein>
<feature type="domain" description="Response regulatory" evidence="3">
    <location>
        <begin position="4"/>
        <end position="120"/>
    </location>
</feature>
<reference evidence="4" key="1">
    <citation type="journal article" date="2005" name="Int. J. Syst. Evol. Microbiol.">
        <title>Methanofollis formosanus sp. nov., isolated from a fish pond.</title>
        <authorList>
            <person name="Wu S.Y."/>
            <person name="Chen S.C."/>
            <person name="Lai M.C."/>
        </authorList>
    </citation>
    <scope>NUCLEOTIDE SEQUENCE</scope>
    <source>
        <strain evidence="4">ML15</strain>
    </source>
</reference>
<dbReference type="InterPro" id="IPR050595">
    <property type="entry name" value="Bact_response_regulator"/>
</dbReference>
<feature type="modified residue" description="4-aspartylphosphate" evidence="2">
    <location>
        <position position="53"/>
    </location>
</feature>
<name>A0A8G1EFH9_9EURY</name>
<reference evidence="4" key="2">
    <citation type="submission" date="2019-03" db="EMBL/GenBank/DDBJ databases">
        <authorList>
            <person name="Chen S.-C."/>
            <person name="Wu S.-Y."/>
            <person name="Lai M.-C."/>
        </authorList>
    </citation>
    <scope>NUCLEOTIDE SEQUENCE</scope>
    <source>
        <strain evidence="4">ML15</strain>
    </source>
</reference>
<dbReference type="GO" id="GO:0000160">
    <property type="term" value="P:phosphorelay signal transduction system"/>
    <property type="evidence" value="ECO:0007669"/>
    <property type="project" value="InterPro"/>
</dbReference>
<dbReference type="AlphaFoldDB" id="A0A8G1EFH9"/>
<dbReference type="OrthoDB" id="9652at2157"/>
<dbReference type="InterPro" id="IPR011006">
    <property type="entry name" value="CheY-like_superfamily"/>
</dbReference>
<dbReference type="RefSeq" id="WP_220682530.1">
    <property type="nucleotide sequence ID" value="NZ_CP037968.1"/>
</dbReference>
<keyword evidence="1 2" id="KW-0597">Phosphoprotein</keyword>
<dbReference type="EMBL" id="CP037968">
    <property type="protein sequence ID" value="QYZ78765.1"/>
    <property type="molecule type" value="Genomic_DNA"/>
</dbReference>
<dbReference type="Gene3D" id="3.40.50.2300">
    <property type="match status" value="1"/>
</dbReference>
<evidence type="ECO:0000313" key="5">
    <source>
        <dbReference type="Proteomes" id="UP000826709"/>
    </source>
</evidence>
<dbReference type="SUPFAM" id="SSF52172">
    <property type="entry name" value="CheY-like"/>
    <property type="match status" value="1"/>
</dbReference>
<gene>
    <name evidence="4" type="ORF">E2N92_04640</name>
</gene>
<evidence type="ECO:0000259" key="3">
    <source>
        <dbReference type="PROSITE" id="PS50110"/>
    </source>
</evidence>
<evidence type="ECO:0000256" key="2">
    <source>
        <dbReference type="PROSITE-ProRule" id="PRU00169"/>
    </source>
</evidence>
<dbReference type="SMART" id="SM00448">
    <property type="entry name" value="REC"/>
    <property type="match status" value="1"/>
</dbReference>
<dbReference type="KEGG" id="mfk:E2N92_04640"/>
<accession>A0A8G1EFH9</accession>
<keyword evidence="5" id="KW-1185">Reference proteome</keyword>
<dbReference type="PANTHER" id="PTHR44591:SF23">
    <property type="entry name" value="CHEY SUBFAMILY"/>
    <property type="match status" value="1"/>
</dbReference>